<dbReference type="Gene3D" id="6.10.250.690">
    <property type="match status" value="1"/>
</dbReference>
<dbReference type="Pfam" id="PF00486">
    <property type="entry name" value="Trans_reg_C"/>
    <property type="match status" value="1"/>
</dbReference>
<keyword evidence="2" id="KW-0597">Phosphoprotein</keyword>
<sequence>MAVLVVEDEAGITAFLRRGLESAGFAVLSECGGRAGALAALREDVELVVLDLGLPDLPGEQVLARIRAARPSLPVIVLTAKDAVADRVANLEAGADDYVVKPFSFTELLARVRARLRQPAQPSSVVLSAGGLTLDVRTRRVRVHEVPEGSEDDDGRSREVALSSREFALLETLLRHPGQVLSQVQLLDRVWGYDFDGASNVVETCVRHVRRKVGAERIETVRGAGYRLVA</sequence>
<proteinExistence type="predicted"/>
<dbReference type="SUPFAM" id="SSF52172">
    <property type="entry name" value="CheY-like"/>
    <property type="match status" value="1"/>
</dbReference>
<keyword evidence="7" id="KW-1185">Reference proteome</keyword>
<dbReference type="SUPFAM" id="SSF46894">
    <property type="entry name" value="C-terminal effector domain of the bipartite response regulators"/>
    <property type="match status" value="1"/>
</dbReference>
<dbReference type="Gene3D" id="3.40.50.2300">
    <property type="match status" value="1"/>
</dbReference>
<dbReference type="AlphaFoldDB" id="A0A5C8ZIE2"/>
<dbReference type="PROSITE" id="PS50110">
    <property type="entry name" value="RESPONSE_REGULATORY"/>
    <property type="match status" value="1"/>
</dbReference>
<dbReference type="GO" id="GO:0000156">
    <property type="term" value="F:phosphorelay response regulator activity"/>
    <property type="evidence" value="ECO:0007669"/>
    <property type="project" value="TreeGrafter"/>
</dbReference>
<dbReference type="OrthoDB" id="9812490at2"/>
<evidence type="ECO:0000259" key="4">
    <source>
        <dbReference type="PROSITE" id="PS50110"/>
    </source>
</evidence>
<dbReference type="InterPro" id="IPR036388">
    <property type="entry name" value="WH-like_DNA-bd_sf"/>
</dbReference>
<dbReference type="Gene3D" id="1.10.10.10">
    <property type="entry name" value="Winged helix-like DNA-binding domain superfamily/Winged helix DNA-binding domain"/>
    <property type="match status" value="1"/>
</dbReference>
<evidence type="ECO:0000313" key="6">
    <source>
        <dbReference type="EMBL" id="TXR56640.1"/>
    </source>
</evidence>
<dbReference type="Pfam" id="PF00072">
    <property type="entry name" value="Response_reg"/>
    <property type="match status" value="1"/>
</dbReference>
<dbReference type="SMART" id="SM00448">
    <property type="entry name" value="REC"/>
    <property type="match status" value="1"/>
</dbReference>
<dbReference type="GO" id="GO:0032993">
    <property type="term" value="C:protein-DNA complex"/>
    <property type="evidence" value="ECO:0007669"/>
    <property type="project" value="TreeGrafter"/>
</dbReference>
<dbReference type="GO" id="GO:0000976">
    <property type="term" value="F:transcription cis-regulatory region binding"/>
    <property type="evidence" value="ECO:0007669"/>
    <property type="project" value="TreeGrafter"/>
</dbReference>
<dbReference type="PROSITE" id="PS51755">
    <property type="entry name" value="OMPR_PHOB"/>
    <property type="match status" value="1"/>
</dbReference>
<dbReference type="CDD" id="cd00383">
    <property type="entry name" value="trans_reg_C"/>
    <property type="match status" value="1"/>
</dbReference>
<accession>A0A5C8ZIE2</accession>
<evidence type="ECO:0000256" key="1">
    <source>
        <dbReference type="ARBA" id="ARBA00023125"/>
    </source>
</evidence>
<evidence type="ECO:0000256" key="2">
    <source>
        <dbReference type="PROSITE-ProRule" id="PRU00169"/>
    </source>
</evidence>
<dbReference type="EMBL" id="VKAC01000004">
    <property type="protein sequence ID" value="TXR56640.1"/>
    <property type="molecule type" value="Genomic_DNA"/>
</dbReference>
<evidence type="ECO:0000259" key="5">
    <source>
        <dbReference type="PROSITE" id="PS51755"/>
    </source>
</evidence>
<protein>
    <submittedName>
        <fullName evidence="6">Response regulator transcription factor</fullName>
    </submittedName>
</protein>
<gene>
    <name evidence="6" type="ORF">FMM08_07645</name>
</gene>
<comment type="caution">
    <text evidence="6">The sequence shown here is derived from an EMBL/GenBank/DDBJ whole genome shotgun (WGS) entry which is preliminary data.</text>
</comment>
<dbReference type="InterPro" id="IPR001789">
    <property type="entry name" value="Sig_transdc_resp-reg_receiver"/>
</dbReference>
<feature type="domain" description="OmpR/PhoB-type" evidence="5">
    <location>
        <begin position="124"/>
        <end position="230"/>
    </location>
</feature>
<dbReference type="RefSeq" id="WP_147925769.1">
    <property type="nucleotide sequence ID" value="NZ_VKAC01000004.1"/>
</dbReference>
<dbReference type="InterPro" id="IPR011006">
    <property type="entry name" value="CheY-like_superfamily"/>
</dbReference>
<dbReference type="GO" id="GO:0006355">
    <property type="term" value="P:regulation of DNA-templated transcription"/>
    <property type="evidence" value="ECO:0007669"/>
    <property type="project" value="InterPro"/>
</dbReference>
<evidence type="ECO:0000313" key="7">
    <source>
        <dbReference type="Proteomes" id="UP000321234"/>
    </source>
</evidence>
<dbReference type="Proteomes" id="UP000321234">
    <property type="component" value="Unassembled WGS sequence"/>
</dbReference>
<feature type="DNA-binding region" description="OmpR/PhoB-type" evidence="3">
    <location>
        <begin position="124"/>
        <end position="230"/>
    </location>
</feature>
<feature type="domain" description="Response regulatory" evidence="4">
    <location>
        <begin position="2"/>
        <end position="116"/>
    </location>
</feature>
<keyword evidence="1 3" id="KW-0238">DNA-binding</keyword>
<evidence type="ECO:0000256" key="3">
    <source>
        <dbReference type="PROSITE-ProRule" id="PRU01091"/>
    </source>
</evidence>
<organism evidence="6 7">
    <name type="scientific">Quadrisphaera setariae</name>
    <dbReference type="NCBI Taxonomy" id="2593304"/>
    <lineage>
        <taxon>Bacteria</taxon>
        <taxon>Bacillati</taxon>
        <taxon>Actinomycetota</taxon>
        <taxon>Actinomycetes</taxon>
        <taxon>Kineosporiales</taxon>
        <taxon>Kineosporiaceae</taxon>
        <taxon>Quadrisphaera</taxon>
    </lineage>
</organism>
<dbReference type="GO" id="GO:0005829">
    <property type="term" value="C:cytosol"/>
    <property type="evidence" value="ECO:0007669"/>
    <property type="project" value="TreeGrafter"/>
</dbReference>
<name>A0A5C8ZIE2_9ACTN</name>
<feature type="modified residue" description="4-aspartylphosphate" evidence="2">
    <location>
        <position position="51"/>
    </location>
</feature>
<dbReference type="InterPro" id="IPR016032">
    <property type="entry name" value="Sig_transdc_resp-reg_C-effctor"/>
</dbReference>
<dbReference type="SMART" id="SM00862">
    <property type="entry name" value="Trans_reg_C"/>
    <property type="match status" value="1"/>
</dbReference>
<dbReference type="PANTHER" id="PTHR48111">
    <property type="entry name" value="REGULATOR OF RPOS"/>
    <property type="match status" value="1"/>
</dbReference>
<dbReference type="InterPro" id="IPR001867">
    <property type="entry name" value="OmpR/PhoB-type_DNA-bd"/>
</dbReference>
<dbReference type="InterPro" id="IPR039420">
    <property type="entry name" value="WalR-like"/>
</dbReference>
<dbReference type="PANTHER" id="PTHR48111:SF38">
    <property type="entry name" value="TWO-COMPONENT RESPONSE REGULATOR"/>
    <property type="match status" value="1"/>
</dbReference>
<reference evidence="6 7" key="1">
    <citation type="submission" date="2019-07" db="EMBL/GenBank/DDBJ databases">
        <title>Quadrisphaera sp. strain DD2A genome sequencing and assembly.</title>
        <authorList>
            <person name="Kim I."/>
        </authorList>
    </citation>
    <scope>NUCLEOTIDE SEQUENCE [LARGE SCALE GENOMIC DNA]</scope>
    <source>
        <strain evidence="6 7">DD2A</strain>
    </source>
</reference>